<name>A0A2P6RCR9_ROSCH</name>
<organism evidence="1 2">
    <name type="scientific">Rosa chinensis</name>
    <name type="common">China rose</name>
    <dbReference type="NCBI Taxonomy" id="74649"/>
    <lineage>
        <taxon>Eukaryota</taxon>
        <taxon>Viridiplantae</taxon>
        <taxon>Streptophyta</taxon>
        <taxon>Embryophyta</taxon>
        <taxon>Tracheophyta</taxon>
        <taxon>Spermatophyta</taxon>
        <taxon>Magnoliopsida</taxon>
        <taxon>eudicotyledons</taxon>
        <taxon>Gunneridae</taxon>
        <taxon>Pentapetalae</taxon>
        <taxon>rosids</taxon>
        <taxon>fabids</taxon>
        <taxon>Rosales</taxon>
        <taxon>Rosaceae</taxon>
        <taxon>Rosoideae</taxon>
        <taxon>Rosoideae incertae sedis</taxon>
        <taxon>Rosa</taxon>
    </lineage>
</organism>
<keyword evidence="2" id="KW-1185">Reference proteome</keyword>
<accession>A0A2P6RCR9</accession>
<reference evidence="1 2" key="1">
    <citation type="journal article" date="2018" name="Nat. Genet.">
        <title>The Rosa genome provides new insights in the design of modern roses.</title>
        <authorList>
            <person name="Bendahmane M."/>
        </authorList>
    </citation>
    <scope>NUCLEOTIDE SEQUENCE [LARGE SCALE GENOMIC DNA]</scope>
    <source>
        <strain evidence="2">cv. Old Blush</strain>
    </source>
</reference>
<evidence type="ECO:0000313" key="2">
    <source>
        <dbReference type="Proteomes" id="UP000238479"/>
    </source>
</evidence>
<protein>
    <submittedName>
        <fullName evidence="1">Uncharacterized protein</fullName>
    </submittedName>
</protein>
<dbReference type="Proteomes" id="UP000238479">
    <property type="component" value="Chromosome 3"/>
</dbReference>
<gene>
    <name evidence="1" type="ORF">RchiOBHm_Chr3g0476831</name>
</gene>
<comment type="caution">
    <text evidence="1">The sequence shown here is derived from an EMBL/GenBank/DDBJ whole genome shotgun (WGS) entry which is preliminary data.</text>
</comment>
<dbReference type="AlphaFoldDB" id="A0A2P6RCR9"/>
<dbReference type="Gramene" id="PRQ44221">
    <property type="protein sequence ID" value="PRQ44221"/>
    <property type="gene ID" value="RchiOBHm_Chr3g0476831"/>
</dbReference>
<proteinExistence type="predicted"/>
<dbReference type="STRING" id="74649.A0A2P6RCR9"/>
<evidence type="ECO:0000313" key="1">
    <source>
        <dbReference type="EMBL" id="PRQ44221.1"/>
    </source>
</evidence>
<sequence length="83" mass="9183">MHTTCLMKVPIVALQHLYKTLNQPPQLTGWRLDGGDPCDQDWNGGSSFGSAITLLYLKGLNLTGYISPKIILENLQMGQVGFY</sequence>
<dbReference type="EMBL" id="PDCK01000041">
    <property type="protein sequence ID" value="PRQ44221.1"/>
    <property type="molecule type" value="Genomic_DNA"/>
</dbReference>